<dbReference type="EC" id="2.7.1.39" evidence="3 13"/>
<evidence type="ECO:0000256" key="12">
    <source>
        <dbReference type="ARBA" id="ARBA00049954"/>
    </source>
</evidence>
<dbReference type="Pfam" id="PF00288">
    <property type="entry name" value="GHMP_kinases_N"/>
    <property type="match status" value="1"/>
</dbReference>
<comment type="similarity">
    <text evidence="2 13">Belongs to the GHMP kinase family. Homoserine kinase subfamily.</text>
</comment>
<evidence type="ECO:0000256" key="4">
    <source>
        <dbReference type="ARBA" id="ARBA00017858"/>
    </source>
</evidence>
<feature type="binding site" evidence="13">
    <location>
        <begin position="85"/>
        <end position="95"/>
    </location>
    <ligand>
        <name>ATP</name>
        <dbReference type="ChEBI" id="CHEBI:30616"/>
    </ligand>
</feature>
<proteinExistence type="inferred from homology"/>
<dbReference type="InterPro" id="IPR036554">
    <property type="entry name" value="GHMP_kinase_C_sf"/>
</dbReference>
<dbReference type="SUPFAM" id="SSF55060">
    <property type="entry name" value="GHMP Kinase, C-terminal domain"/>
    <property type="match status" value="1"/>
</dbReference>
<dbReference type="GO" id="GO:0009088">
    <property type="term" value="P:threonine biosynthetic process"/>
    <property type="evidence" value="ECO:0007669"/>
    <property type="project" value="UniProtKB-UniRule"/>
</dbReference>
<dbReference type="Proteomes" id="UP000036756">
    <property type="component" value="Unassembled WGS sequence"/>
</dbReference>
<dbReference type="PIRSF" id="PIRSF000676">
    <property type="entry name" value="Homoser_kin"/>
    <property type="match status" value="1"/>
</dbReference>
<keyword evidence="10 13" id="KW-0067">ATP-binding</keyword>
<dbReference type="Pfam" id="PF08544">
    <property type="entry name" value="GHMP_kinases_C"/>
    <property type="match status" value="1"/>
</dbReference>
<dbReference type="InterPro" id="IPR020568">
    <property type="entry name" value="Ribosomal_Su5_D2-typ_SF"/>
</dbReference>
<keyword evidence="7 13" id="KW-0791">Threonine biosynthesis</keyword>
<name>A0A0J8DFJ6_CLOCY</name>
<dbReference type="NCBIfam" id="TIGR00191">
    <property type="entry name" value="thrB"/>
    <property type="match status" value="1"/>
</dbReference>
<dbReference type="InterPro" id="IPR006203">
    <property type="entry name" value="GHMP_knse_ATP-bd_CS"/>
</dbReference>
<dbReference type="OrthoDB" id="9769912at2"/>
<evidence type="ECO:0000313" key="17">
    <source>
        <dbReference type="Proteomes" id="UP000036756"/>
    </source>
</evidence>
<dbReference type="GO" id="GO:0005737">
    <property type="term" value="C:cytoplasm"/>
    <property type="evidence" value="ECO:0007669"/>
    <property type="project" value="UniProtKB-SubCell"/>
</dbReference>
<dbReference type="InterPro" id="IPR006204">
    <property type="entry name" value="GHMP_kinase_N_dom"/>
</dbReference>
<evidence type="ECO:0000256" key="2">
    <source>
        <dbReference type="ARBA" id="ARBA00007370"/>
    </source>
</evidence>
<dbReference type="GO" id="GO:0004413">
    <property type="term" value="F:homoserine kinase activity"/>
    <property type="evidence" value="ECO:0007669"/>
    <property type="project" value="UniProtKB-UniRule"/>
</dbReference>
<keyword evidence="17" id="KW-1185">Reference proteome</keyword>
<comment type="catalytic activity">
    <reaction evidence="11 13">
        <text>L-homoserine + ATP = O-phospho-L-homoserine + ADP + H(+)</text>
        <dbReference type="Rhea" id="RHEA:13985"/>
        <dbReference type="ChEBI" id="CHEBI:15378"/>
        <dbReference type="ChEBI" id="CHEBI:30616"/>
        <dbReference type="ChEBI" id="CHEBI:57476"/>
        <dbReference type="ChEBI" id="CHEBI:57590"/>
        <dbReference type="ChEBI" id="CHEBI:456216"/>
        <dbReference type="EC" id="2.7.1.39"/>
    </reaction>
</comment>
<evidence type="ECO:0000256" key="6">
    <source>
        <dbReference type="ARBA" id="ARBA00022679"/>
    </source>
</evidence>
<comment type="function">
    <text evidence="12 13">Catalyzes the ATP-dependent phosphorylation of L-homoserine to L-homoserine phosphate.</text>
</comment>
<dbReference type="GO" id="GO:0005524">
    <property type="term" value="F:ATP binding"/>
    <property type="evidence" value="ECO:0007669"/>
    <property type="project" value="UniProtKB-UniRule"/>
</dbReference>
<evidence type="ECO:0000259" key="15">
    <source>
        <dbReference type="Pfam" id="PF08544"/>
    </source>
</evidence>
<organism evidence="16 17">
    <name type="scientific">Clostridium cylindrosporum DSM 605</name>
    <dbReference type="NCBI Taxonomy" id="1121307"/>
    <lineage>
        <taxon>Bacteria</taxon>
        <taxon>Bacillati</taxon>
        <taxon>Bacillota</taxon>
        <taxon>Clostridia</taxon>
        <taxon>Eubacteriales</taxon>
        <taxon>Clostridiaceae</taxon>
        <taxon>Clostridium</taxon>
    </lineage>
</organism>
<dbReference type="AlphaFoldDB" id="A0A0J8DFJ6"/>
<dbReference type="PRINTS" id="PR00958">
    <property type="entry name" value="HOMSERKINASE"/>
</dbReference>
<evidence type="ECO:0000256" key="10">
    <source>
        <dbReference type="ARBA" id="ARBA00022840"/>
    </source>
</evidence>
<evidence type="ECO:0000259" key="14">
    <source>
        <dbReference type="Pfam" id="PF00288"/>
    </source>
</evidence>
<dbReference type="HAMAP" id="MF_00384">
    <property type="entry name" value="Homoser_kinase"/>
    <property type="match status" value="1"/>
</dbReference>
<evidence type="ECO:0000256" key="9">
    <source>
        <dbReference type="ARBA" id="ARBA00022777"/>
    </source>
</evidence>
<dbReference type="PROSITE" id="PS00627">
    <property type="entry name" value="GHMP_KINASES_ATP"/>
    <property type="match status" value="1"/>
</dbReference>
<keyword evidence="8 13" id="KW-0547">Nucleotide-binding</keyword>
<evidence type="ECO:0000256" key="13">
    <source>
        <dbReference type="HAMAP-Rule" id="MF_00384"/>
    </source>
</evidence>
<dbReference type="SUPFAM" id="SSF54211">
    <property type="entry name" value="Ribosomal protein S5 domain 2-like"/>
    <property type="match status" value="1"/>
</dbReference>
<dbReference type="InterPro" id="IPR000870">
    <property type="entry name" value="Homoserine_kinase"/>
</dbReference>
<evidence type="ECO:0000256" key="1">
    <source>
        <dbReference type="ARBA" id="ARBA00005015"/>
    </source>
</evidence>
<feature type="domain" description="GHMP kinase C-terminal" evidence="15">
    <location>
        <begin position="200"/>
        <end position="263"/>
    </location>
</feature>
<gene>
    <name evidence="13 16" type="primary">thrB</name>
    <name evidence="16" type="ORF">CLCY_5c01920</name>
</gene>
<accession>A0A0J8DFJ6</accession>
<comment type="caution">
    <text evidence="16">The sequence shown here is derived from an EMBL/GenBank/DDBJ whole genome shotgun (WGS) entry which is preliminary data.</text>
</comment>
<dbReference type="Gene3D" id="3.30.230.10">
    <property type="match status" value="1"/>
</dbReference>
<keyword evidence="5 13" id="KW-0028">Amino-acid biosynthesis</keyword>
<dbReference type="RefSeq" id="WP_048569676.1">
    <property type="nucleotide sequence ID" value="NZ_LFVU01000004.1"/>
</dbReference>
<dbReference type="PANTHER" id="PTHR20861:SF1">
    <property type="entry name" value="HOMOSERINE KINASE"/>
    <property type="match status" value="1"/>
</dbReference>
<dbReference type="PANTHER" id="PTHR20861">
    <property type="entry name" value="HOMOSERINE/4-DIPHOSPHOCYTIDYL-2-C-METHYL-D-ERYTHRITOL KINASE"/>
    <property type="match status" value="1"/>
</dbReference>
<dbReference type="InterPro" id="IPR014721">
    <property type="entry name" value="Ribsml_uS5_D2-typ_fold_subgr"/>
</dbReference>
<dbReference type="Gene3D" id="3.30.70.890">
    <property type="entry name" value="GHMP kinase, C-terminal domain"/>
    <property type="match status" value="1"/>
</dbReference>
<evidence type="ECO:0000256" key="3">
    <source>
        <dbReference type="ARBA" id="ARBA00012078"/>
    </source>
</evidence>
<dbReference type="EMBL" id="LFVU01000004">
    <property type="protein sequence ID" value="KMT22953.1"/>
    <property type="molecule type" value="Genomic_DNA"/>
</dbReference>
<evidence type="ECO:0000256" key="5">
    <source>
        <dbReference type="ARBA" id="ARBA00022605"/>
    </source>
</evidence>
<dbReference type="STRING" id="1121307.CLCY_5c01920"/>
<evidence type="ECO:0000256" key="11">
    <source>
        <dbReference type="ARBA" id="ARBA00049375"/>
    </source>
</evidence>
<evidence type="ECO:0000313" key="16">
    <source>
        <dbReference type="EMBL" id="KMT22953.1"/>
    </source>
</evidence>
<keyword evidence="6 13" id="KW-0808">Transferase</keyword>
<reference evidence="16 17" key="1">
    <citation type="submission" date="2015-06" db="EMBL/GenBank/DDBJ databases">
        <title>Draft genome sequence of the purine-degrading Clostridium cylindrosporum HC-1 (DSM 605).</title>
        <authorList>
            <person name="Poehlein A."/>
            <person name="Schiel-Bengelsdorf B."/>
            <person name="Bengelsdorf F."/>
            <person name="Daniel R."/>
            <person name="Duerre P."/>
        </authorList>
    </citation>
    <scope>NUCLEOTIDE SEQUENCE [LARGE SCALE GENOMIC DNA]</scope>
    <source>
        <strain evidence="16 17">DSM 605</strain>
    </source>
</reference>
<keyword evidence="9 13" id="KW-0418">Kinase</keyword>
<protein>
    <recommendedName>
        <fullName evidence="4 13">Homoserine kinase</fullName>
        <shortName evidence="13">HK</shortName>
        <shortName evidence="13">HSK</shortName>
        <ecNumber evidence="3 13">2.7.1.39</ecNumber>
    </recommendedName>
</protein>
<dbReference type="InterPro" id="IPR013750">
    <property type="entry name" value="GHMP_kinase_C_dom"/>
</dbReference>
<evidence type="ECO:0000256" key="7">
    <source>
        <dbReference type="ARBA" id="ARBA00022697"/>
    </source>
</evidence>
<evidence type="ECO:0000256" key="8">
    <source>
        <dbReference type="ARBA" id="ARBA00022741"/>
    </source>
</evidence>
<dbReference type="UniPathway" id="UPA00050">
    <property type="reaction ID" value="UER00064"/>
</dbReference>
<comment type="pathway">
    <text evidence="1 13">Amino-acid biosynthesis; L-threonine biosynthesis; L-threonine from L-aspartate: step 4/5.</text>
</comment>
<feature type="domain" description="GHMP kinase N-terminal" evidence="14">
    <location>
        <begin position="55"/>
        <end position="138"/>
    </location>
</feature>
<keyword evidence="13" id="KW-0963">Cytoplasm</keyword>
<comment type="subcellular location">
    <subcellularLocation>
        <location evidence="13">Cytoplasm</location>
    </subcellularLocation>
</comment>
<sequence length="297" mass="32279">MVRVKVPATTANMGPGFDALGMALSIYNYIEVIPTDEGVETLVESENLHLELEENLIYQAIKRVYDKVGESFGGFKIHVYKCDVPMSRGLGSSATCIVGGILAANELLGGKLSEQEMLEIANSMEGHPDNVAPALLGGMVASVQEDGKVYYSKVSVPSEVLCAVMVPNFKVSTNEARGVLPTSYSREDCVFNISRASLFISALHNGEIDTLRHVVQDRIHEPYRGKLIPNIDEVFQASKDAGGLCEFISGSGSTLLAFVHRDNSEYLENMKSVLGKLDNEWTIQIVSPNFEGASVVK</sequence>
<dbReference type="PATRIC" id="fig|1121307.3.peg.2130"/>